<feature type="region of interest" description="Disordered" evidence="1">
    <location>
        <begin position="1331"/>
        <end position="1358"/>
    </location>
</feature>
<feature type="compositionally biased region" description="Low complexity" evidence="1">
    <location>
        <begin position="1504"/>
        <end position="1517"/>
    </location>
</feature>
<keyword evidence="5" id="KW-1185">Reference proteome</keyword>
<feature type="region of interest" description="Disordered" evidence="1">
    <location>
        <begin position="1"/>
        <end position="45"/>
    </location>
</feature>
<sequence length="1939" mass="216698">STQPSSQRKDVNTSEADSIGNGPRGGCEWGLVAKSETPRKQRRKRRVRDEWPKLLQILEKAQLSSMAEHEKEIVAIVTQLEPELEEGDLAYWLCDRMLDLLARGAEDATGCVEACKDVIAHAETGRRPSVFHIVSANVTRWRSEVKQWMADQRAGVALVQETHLLDNDVPAAHKGAEAAGFRMWMANSCQTGQGGSSGGVAVLAKRHLNFRFLDSFQLQGKGFVLAVARFAGSDIVFGSLYLETGQDISTPTNAAILAKLVATLQALAVPWLVAGDFNCDLDTIRQTRIAETTSGAFIGAGEATCSTGGQIDYVWVHRRLQGLTAVSVDWEVPWRPHAALRVQLQWGVGQLPMLQVLKKPAVRAKREASFSWSPAPFVRVMSHVQINRPTRWLADFSHSVECSLLEHGGGGRGWNLAWVRKPLAPQQPEGTQWKGNLAGFWNRLGVWLVSYPGNFPPGVKAKIKEHLAKVAENWHDDSLGMTAGEFADRMCHDSPDASRPQVLVDVVKAQLRSAVQQDTQERNQRYQAWLTQATSGHMRALWRALKTHEAKTQRPYQNLGSEVRSHARRAGWWEIWCAADTGRDAGQLRTLSTQVRMAAQAQSQQLRPINLQRAHRKFRTIARKACGPDEWTADMLRALDQEAGTLLVEEMMQWEREGVLPDQLTMVRYTLLPKSAEDERPIGLTSYLYRSYCRLRWDLYAQWLEDYRRSAPWDRALPGHSSLDTALARTARHEVCKHTRKHGVTALVDLSSFYELVSHAVLLREGLEKGFPPVLLNAAAQVYGGNRFIEAEGVTAAPIRTSQGLIAGCPLAPGLSKIILHNQMQELYDSNLLTHQDLWIDDIGLDVIHQSPTQAAIRSVKAFRLLKAALEASSLVWSRKKTVFVCTSGAAKAAVERLRTSEDPPIALTSTDLGLDCGGGVRRRVTKHRSRLHKATGRQKRLRALAPKDRRVKIRMVKGSLQPVGLYGHQATGVTPRRFKWLRFLYAEALGRMKIGSVICVLEANAGRTRDPKEVIMAQHIQAHSRMMLQWPREAEDSLTKAWQSLQQSLSETRWPWQKVTGPLGAMVTYLKELGWEAQGPRHWSISERTYDVASAEGLHAVVWHLKNAIQKQRWTAVAATPGAEDAVNGIDWQAANKAVKHLAPLEKTAVQTLWQAALKAGTASSEYPVNADVTDVRFATDATGRIQVVGSITGAVSYEQTVFRGEAAAVCETVQAHPGEDELDITLDCEGVLRRKAFGAKFGHDEEWRRQANFVVDELVKNRARRIAGPTVQASVRMWDKQVQEVLQFLGQRVSFLLTADEADKAEVLFQPKADRLSRRQQLELLIQEKMRGGAGGGQGGQEKKGRKKQTFKKNSVSEAGSRWRWWGRWLASNRCPPPPVMDGDGPAIEGTPSDDELRRRLAALNVAREARGLKPRSFKEFKKSFFRAGRRTRKGLLLEEYPQAEASSAAVDKEAVLQVRDTLPPRPPAPKRAKTEDALEEVTLRSVSAVRRQRETEDTSLEEASSSESVGSQQGQEIILRSLSELRETAGQHRSSGSSREEASSSWEAGGPAPNYHVQVEVQANRSRPKLAHHWFGERITIVKDLVRGQPLQQEVTLYRLSKGNSRVVYGWGQFVVKFTTAVFDHGDEEPLTQLLPEVTASVIHLVPVVARMGPSRGAARHMVFALIQQRVIMAQGWLDRLDAETHRHWHYYLACIVAWLSSRGLSLADVTVSNLGLETQEGHLQLFDLATWKVTGVAKWSSGSGFERYLRDRCPEVLETIQHQRDRAPERMFEVFVQEAGPFVKHLVHKRIARMQSGRMVMSDNGIIQLNAGGPTAATGSTVWDLLGDLRDSCDVRVVPQALHEAEIASLRSLFAEEKKALTKQIDEKDRIHQSELDAVTTAKDRLFEETTHELERKREAEIHEKDRQHDADLQQLATEKDTTWALAMSNMVAEK</sequence>
<dbReference type="SUPFAM" id="SSF56219">
    <property type="entry name" value="DNase I-like"/>
    <property type="match status" value="1"/>
</dbReference>
<reference evidence="4" key="1">
    <citation type="submission" date="2021-02" db="EMBL/GenBank/DDBJ databases">
        <authorList>
            <person name="Dougan E. K."/>
            <person name="Rhodes N."/>
            <person name="Thang M."/>
            <person name="Chan C."/>
        </authorList>
    </citation>
    <scope>NUCLEOTIDE SEQUENCE</scope>
</reference>
<dbReference type="EMBL" id="CAJNJA010077397">
    <property type="protein sequence ID" value="CAE7920149.1"/>
    <property type="molecule type" value="Genomic_DNA"/>
</dbReference>
<feature type="domain" description="Reverse transcriptase" evidence="2">
    <location>
        <begin position="673"/>
        <end position="886"/>
    </location>
</feature>
<evidence type="ECO:0000313" key="4">
    <source>
        <dbReference type="EMBL" id="CAE7920149.1"/>
    </source>
</evidence>
<feature type="region of interest" description="Disordered" evidence="1">
    <location>
        <begin position="1898"/>
        <end position="1918"/>
    </location>
</feature>
<dbReference type="Pfam" id="PF00078">
    <property type="entry name" value="RVT_1"/>
    <property type="match status" value="1"/>
</dbReference>
<dbReference type="GO" id="GO:0003824">
    <property type="term" value="F:catalytic activity"/>
    <property type="evidence" value="ECO:0007669"/>
    <property type="project" value="InterPro"/>
</dbReference>
<comment type="caution">
    <text evidence="4">The sequence shown here is derived from an EMBL/GenBank/DDBJ whole genome shotgun (WGS) entry which is preliminary data.</text>
</comment>
<evidence type="ECO:0008006" key="6">
    <source>
        <dbReference type="Google" id="ProtNLM"/>
    </source>
</evidence>
<evidence type="ECO:0000259" key="3">
    <source>
        <dbReference type="Pfam" id="PF03372"/>
    </source>
</evidence>
<feature type="non-terminal residue" evidence="4">
    <location>
        <position position="1"/>
    </location>
</feature>
<proteinExistence type="predicted"/>
<dbReference type="InterPro" id="IPR036691">
    <property type="entry name" value="Endo/exonu/phosph_ase_sf"/>
</dbReference>
<organism evidence="4 5">
    <name type="scientific">Symbiodinium necroappetens</name>
    <dbReference type="NCBI Taxonomy" id="1628268"/>
    <lineage>
        <taxon>Eukaryota</taxon>
        <taxon>Sar</taxon>
        <taxon>Alveolata</taxon>
        <taxon>Dinophyceae</taxon>
        <taxon>Suessiales</taxon>
        <taxon>Symbiodiniaceae</taxon>
        <taxon>Symbiodinium</taxon>
    </lineage>
</organism>
<name>A0A813BRQ7_9DINO</name>
<evidence type="ECO:0000313" key="5">
    <source>
        <dbReference type="Proteomes" id="UP000601435"/>
    </source>
</evidence>
<gene>
    <name evidence="4" type="ORF">SNEC2469_LOCUS31665</name>
</gene>
<evidence type="ECO:0000256" key="1">
    <source>
        <dbReference type="SAM" id="MobiDB-lite"/>
    </source>
</evidence>
<dbReference type="Pfam" id="PF03372">
    <property type="entry name" value="Exo_endo_phos"/>
    <property type="match status" value="1"/>
</dbReference>
<feature type="non-terminal residue" evidence="4">
    <location>
        <position position="1939"/>
    </location>
</feature>
<feature type="region of interest" description="Disordered" evidence="1">
    <location>
        <begin position="1531"/>
        <end position="1556"/>
    </location>
</feature>
<protein>
    <recommendedName>
        <fullName evidence="6">Reverse transcriptase domain-containing protein</fullName>
    </recommendedName>
</protein>
<feature type="region of interest" description="Disordered" evidence="1">
    <location>
        <begin position="1460"/>
        <end position="1517"/>
    </location>
</feature>
<dbReference type="Proteomes" id="UP000601435">
    <property type="component" value="Unassembled WGS sequence"/>
</dbReference>
<evidence type="ECO:0000259" key="2">
    <source>
        <dbReference type="Pfam" id="PF00078"/>
    </source>
</evidence>
<dbReference type="InterPro" id="IPR000477">
    <property type="entry name" value="RT_dom"/>
</dbReference>
<dbReference type="OrthoDB" id="436416at2759"/>
<accession>A0A813BRQ7</accession>
<dbReference type="Gene3D" id="3.60.10.10">
    <property type="entry name" value="Endonuclease/exonuclease/phosphatase"/>
    <property type="match status" value="1"/>
</dbReference>
<dbReference type="InterPro" id="IPR005135">
    <property type="entry name" value="Endo/exonuclease/phosphatase"/>
</dbReference>
<dbReference type="PANTHER" id="PTHR19446">
    <property type="entry name" value="REVERSE TRANSCRIPTASES"/>
    <property type="match status" value="1"/>
</dbReference>
<feature type="domain" description="Endonuclease/exonuclease/phosphatase" evidence="3">
    <location>
        <begin position="138"/>
        <end position="329"/>
    </location>
</feature>
<feature type="compositionally biased region" description="Low complexity" evidence="1">
    <location>
        <begin position="1536"/>
        <end position="1556"/>
    </location>
</feature>